<accession>A0A427Y7U6</accession>
<evidence type="ECO:0000313" key="3">
    <source>
        <dbReference type="Proteomes" id="UP000279259"/>
    </source>
</evidence>
<feature type="domain" description="FAD dependent oxidoreductase" evidence="1">
    <location>
        <begin position="40"/>
        <end position="433"/>
    </location>
</feature>
<dbReference type="Gene3D" id="3.30.9.10">
    <property type="entry name" value="D-Amino Acid Oxidase, subunit A, domain 2"/>
    <property type="match status" value="1"/>
</dbReference>
<dbReference type="OrthoDB" id="429143at2759"/>
<dbReference type="PANTHER" id="PTHR13847">
    <property type="entry name" value="SARCOSINE DEHYDROGENASE-RELATED"/>
    <property type="match status" value="1"/>
</dbReference>
<sequence length="486" mass="52361">MSSFPQSWTSTVSHWQATNRGASSLWNHGREDPLPSEVVDYVIIGGGITGTSLAYQLTRPGAAGHGKRVVLLEAKDVASGATGRNGGHIAPASWTSFPTLVSPLEEGGAGLTEEDALHVLANEADTLQLAEEIITSENLDVDFWKGFKFEVQTTPEGVEKSRQAYEAYVTALRASKAYRNRVPEWQLVGDTEEAKKISRMSSALALNKGPAGSCHPHRLATALARLALASATSTFSLFSWTPVNSFAEHDGVWEVDCGGRGSVRARDVILCSNGHTRTLFPEDWERGVGIAAHVTPFRGHASLVVPPPSYSGESGTLRHTYAVEQGPYLMFTPHSGIVLGVYNATALSQGLGTKADIFDVVDDSVVLPKFKKWLEGYCPKAFDGWGEEAPGEAPVRTWSGIMGSSREHLPLVGPVPGRPGLWAAVGFHGHGMARILTCTRSLATQIHNQGSWDARLPRCFAITEERLHRARTVAPQLVAAQERPTG</sequence>
<dbReference type="Proteomes" id="UP000279259">
    <property type="component" value="Unassembled WGS sequence"/>
</dbReference>
<name>A0A427Y7U6_9TREE</name>
<dbReference type="InterPro" id="IPR036188">
    <property type="entry name" value="FAD/NAD-bd_sf"/>
</dbReference>
<keyword evidence="3" id="KW-1185">Reference proteome</keyword>
<dbReference type="EMBL" id="RSCD01000018">
    <property type="protein sequence ID" value="RSH87146.1"/>
    <property type="molecule type" value="Genomic_DNA"/>
</dbReference>
<dbReference type="GO" id="GO:0005737">
    <property type="term" value="C:cytoplasm"/>
    <property type="evidence" value="ECO:0007669"/>
    <property type="project" value="TreeGrafter"/>
</dbReference>
<dbReference type="SUPFAM" id="SSF51905">
    <property type="entry name" value="FAD/NAD(P)-binding domain"/>
    <property type="match status" value="1"/>
</dbReference>
<evidence type="ECO:0000313" key="2">
    <source>
        <dbReference type="EMBL" id="RSH87146.1"/>
    </source>
</evidence>
<evidence type="ECO:0000259" key="1">
    <source>
        <dbReference type="Pfam" id="PF01266"/>
    </source>
</evidence>
<organism evidence="2 3">
    <name type="scientific">Saitozyma podzolica</name>
    <dbReference type="NCBI Taxonomy" id="1890683"/>
    <lineage>
        <taxon>Eukaryota</taxon>
        <taxon>Fungi</taxon>
        <taxon>Dikarya</taxon>
        <taxon>Basidiomycota</taxon>
        <taxon>Agaricomycotina</taxon>
        <taxon>Tremellomycetes</taxon>
        <taxon>Tremellales</taxon>
        <taxon>Trimorphomycetaceae</taxon>
        <taxon>Saitozyma</taxon>
    </lineage>
</organism>
<protein>
    <recommendedName>
        <fullName evidence="1">FAD dependent oxidoreductase domain-containing protein</fullName>
    </recommendedName>
</protein>
<comment type="caution">
    <text evidence="2">The sequence shown here is derived from an EMBL/GenBank/DDBJ whole genome shotgun (WGS) entry which is preliminary data.</text>
</comment>
<gene>
    <name evidence="2" type="ORF">EHS25_003637</name>
</gene>
<dbReference type="PANTHER" id="PTHR13847:SF260">
    <property type="entry name" value="FAD DEPENDENT OXIDOREDUCTASE DOMAIN-CONTAINING PROTEIN"/>
    <property type="match status" value="1"/>
</dbReference>
<proteinExistence type="predicted"/>
<dbReference type="AlphaFoldDB" id="A0A427Y7U6"/>
<dbReference type="Gene3D" id="3.50.50.60">
    <property type="entry name" value="FAD/NAD(P)-binding domain"/>
    <property type="match status" value="1"/>
</dbReference>
<dbReference type="STRING" id="1890683.A0A427Y7U6"/>
<dbReference type="InterPro" id="IPR006076">
    <property type="entry name" value="FAD-dep_OxRdtase"/>
</dbReference>
<reference evidence="2 3" key="1">
    <citation type="submission" date="2018-11" db="EMBL/GenBank/DDBJ databases">
        <title>Genome sequence of Saitozyma podzolica DSM 27192.</title>
        <authorList>
            <person name="Aliyu H."/>
            <person name="Gorte O."/>
            <person name="Ochsenreither K."/>
        </authorList>
    </citation>
    <scope>NUCLEOTIDE SEQUENCE [LARGE SCALE GENOMIC DNA]</scope>
    <source>
        <strain evidence="2 3">DSM 27192</strain>
    </source>
</reference>
<dbReference type="Pfam" id="PF01266">
    <property type="entry name" value="DAO"/>
    <property type="match status" value="1"/>
</dbReference>